<feature type="binding site" evidence="9">
    <location>
        <position position="189"/>
    </location>
    <ligand>
        <name>Mg(2+)</name>
        <dbReference type="ChEBI" id="CHEBI:18420"/>
    </ligand>
</feature>
<keyword evidence="6 7" id="KW-0046">Antibiotic resistance</keyword>
<dbReference type="CDD" id="cd05150">
    <property type="entry name" value="APH"/>
    <property type="match status" value="1"/>
</dbReference>
<reference evidence="11 12" key="1">
    <citation type="submission" date="2018-09" db="EMBL/GenBank/DDBJ databases">
        <title>YIM 75507 draft genome.</title>
        <authorList>
            <person name="Tang S."/>
            <person name="Feng Y."/>
        </authorList>
    </citation>
    <scope>NUCLEOTIDE SEQUENCE [LARGE SCALE GENOMIC DNA]</scope>
    <source>
        <strain evidence="11 12">YIM 75507</strain>
    </source>
</reference>
<gene>
    <name evidence="11" type="ORF">D5H75_09495</name>
</gene>
<protein>
    <submittedName>
        <fullName evidence="11">Aminoglycoside 3'-phosphotransferase</fullName>
    </submittedName>
</protein>
<sequence length="264" mass="28755">MIHIERLRRRYSGHEWEPVEAGRSGAGVWRLTGTPSYFVKADGNRDHAGLSLRGEAERLAWLRASGVPVPEVVEQDADDDVAWLVTTVVPGRTAADDWPRERHGALVDALAGFTRDLHTIPAGTCPFDRTLAVTVPEAREIAEAGLVDLDDLDDERAGWSADRLVAELAATTPASEDLVVCHGDLCLPNVLLDPETLRVTGVVDVGRAGVADRCQDLALMTRSLTSGELNPQYGPACADRFLARYGVAPDPSKIAFYRLLDEFF</sequence>
<evidence type="ECO:0000313" key="12">
    <source>
        <dbReference type="Proteomes" id="UP000265768"/>
    </source>
</evidence>
<feature type="active site" description="Proton acceptor" evidence="8">
    <location>
        <position position="184"/>
    </location>
</feature>
<evidence type="ECO:0000256" key="4">
    <source>
        <dbReference type="ARBA" id="ARBA00022777"/>
    </source>
</evidence>
<evidence type="ECO:0000256" key="9">
    <source>
        <dbReference type="PIRSR" id="PIRSR000706-2"/>
    </source>
</evidence>
<dbReference type="PIRSF" id="PIRSF000706">
    <property type="entry name" value="Kanamycin_kin"/>
    <property type="match status" value="1"/>
</dbReference>
<evidence type="ECO:0000256" key="6">
    <source>
        <dbReference type="ARBA" id="ARBA00023251"/>
    </source>
</evidence>
<dbReference type="GO" id="GO:0046677">
    <property type="term" value="P:response to antibiotic"/>
    <property type="evidence" value="ECO:0007669"/>
    <property type="project" value="UniProtKB-KW"/>
</dbReference>
<dbReference type="RefSeq" id="WP_119926044.1">
    <property type="nucleotide sequence ID" value="NZ_QZEY01000003.1"/>
</dbReference>
<name>A0A3A4AU57_9ACTN</name>
<dbReference type="Gene3D" id="3.90.1200.10">
    <property type="match status" value="1"/>
</dbReference>
<dbReference type="InterPro" id="IPR002575">
    <property type="entry name" value="Aminoglycoside_PTrfase"/>
</dbReference>
<dbReference type="InterPro" id="IPR051678">
    <property type="entry name" value="AGP_Transferase"/>
</dbReference>
<proteinExistence type="inferred from homology"/>
<dbReference type="PANTHER" id="PTHR21310:SF41">
    <property type="entry name" value="3'-PHOSPHOTRANSFERASE, PUTATIVE-RELATED"/>
    <property type="match status" value="1"/>
</dbReference>
<evidence type="ECO:0000256" key="1">
    <source>
        <dbReference type="ARBA" id="ARBA00006219"/>
    </source>
</evidence>
<comment type="similarity">
    <text evidence="1 7">Belongs to the aminoglycoside phosphotransferase family.</text>
</comment>
<dbReference type="OrthoDB" id="3806873at2"/>
<dbReference type="GO" id="GO:0016773">
    <property type="term" value="F:phosphotransferase activity, alcohol group as acceptor"/>
    <property type="evidence" value="ECO:0007669"/>
    <property type="project" value="InterPro"/>
</dbReference>
<organism evidence="11 12">
    <name type="scientific">Bailinhaonella thermotolerans</name>
    <dbReference type="NCBI Taxonomy" id="1070861"/>
    <lineage>
        <taxon>Bacteria</taxon>
        <taxon>Bacillati</taxon>
        <taxon>Actinomycetota</taxon>
        <taxon>Actinomycetes</taxon>
        <taxon>Streptosporangiales</taxon>
        <taxon>Streptosporangiaceae</taxon>
        <taxon>Bailinhaonella</taxon>
    </lineage>
</organism>
<evidence type="ECO:0000256" key="3">
    <source>
        <dbReference type="ARBA" id="ARBA00022741"/>
    </source>
</evidence>
<dbReference type="PANTHER" id="PTHR21310">
    <property type="entry name" value="AMINOGLYCOSIDE PHOSPHOTRANSFERASE-RELATED-RELATED"/>
    <property type="match status" value="1"/>
</dbReference>
<dbReference type="InterPro" id="IPR024165">
    <property type="entry name" value="Kan/Strep_kinase"/>
</dbReference>
<evidence type="ECO:0000313" key="11">
    <source>
        <dbReference type="EMBL" id="RJL33085.1"/>
    </source>
</evidence>
<feature type="domain" description="Aminoglycoside phosphotransferase" evidence="10">
    <location>
        <begin position="16"/>
        <end position="257"/>
    </location>
</feature>
<accession>A0A3A4AU57</accession>
<dbReference type="AlphaFoldDB" id="A0A3A4AU57"/>
<keyword evidence="9" id="KW-0479">Metal-binding</keyword>
<evidence type="ECO:0000256" key="2">
    <source>
        <dbReference type="ARBA" id="ARBA00022679"/>
    </source>
</evidence>
<dbReference type="SUPFAM" id="SSF56112">
    <property type="entry name" value="Protein kinase-like (PK-like)"/>
    <property type="match status" value="1"/>
</dbReference>
<keyword evidence="5 7" id="KW-0067">ATP-binding</keyword>
<keyword evidence="3 7" id="KW-0547">Nucleotide-binding</keyword>
<evidence type="ECO:0000259" key="10">
    <source>
        <dbReference type="Pfam" id="PF01636"/>
    </source>
</evidence>
<dbReference type="NCBIfam" id="NF033068">
    <property type="entry name" value="APH_3p"/>
    <property type="match status" value="1"/>
</dbReference>
<dbReference type="GO" id="GO:0005524">
    <property type="term" value="F:ATP binding"/>
    <property type="evidence" value="ECO:0007669"/>
    <property type="project" value="UniProtKB-KW"/>
</dbReference>
<dbReference type="Proteomes" id="UP000265768">
    <property type="component" value="Unassembled WGS sequence"/>
</dbReference>
<comment type="caution">
    <text evidence="11">The sequence shown here is derived from an EMBL/GenBank/DDBJ whole genome shotgun (WGS) entry which is preliminary data.</text>
</comment>
<dbReference type="Pfam" id="PF01636">
    <property type="entry name" value="APH"/>
    <property type="match status" value="1"/>
</dbReference>
<evidence type="ECO:0000256" key="5">
    <source>
        <dbReference type="ARBA" id="ARBA00022840"/>
    </source>
</evidence>
<keyword evidence="9" id="KW-0460">Magnesium</keyword>
<keyword evidence="4 7" id="KW-0418">Kinase</keyword>
<evidence type="ECO:0000256" key="7">
    <source>
        <dbReference type="PIRNR" id="PIRNR000706"/>
    </source>
</evidence>
<keyword evidence="12" id="KW-1185">Reference proteome</keyword>
<dbReference type="GO" id="GO:0016301">
    <property type="term" value="F:kinase activity"/>
    <property type="evidence" value="ECO:0007669"/>
    <property type="project" value="UniProtKB-KW"/>
</dbReference>
<keyword evidence="2 7" id="KW-0808">Transferase</keyword>
<evidence type="ECO:0000256" key="8">
    <source>
        <dbReference type="PIRSR" id="PIRSR000706-1"/>
    </source>
</evidence>
<dbReference type="GO" id="GO:0046872">
    <property type="term" value="F:metal ion binding"/>
    <property type="evidence" value="ECO:0007669"/>
    <property type="project" value="UniProtKB-KW"/>
</dbReference>
<feature type="binding site" evidence="9">
    <location>
        <position position="204"/>
    </location>
    <ligand>
        <name>Mg(2+)</name>
        <dbReference type="ChEBI" id="CHEBI:18420"/>
    </ligand>
</feature>
<dbReference type="EMBL" id="QZEY01000003">
    <property type="protein sequence ID" value="RJL33085.1"/>
    <property type="molecule type" value="Genomic_DNA"/>
</dbReference>
<dbReference type="InterPro" id="IPR011009">
    <property type="entry name" value="Kinase-like_dom_sf"/>
</dbReference>
<dbReference type="Gene3D" id="3.30.200.20">
    <property type="entry name" value="Phosphorylase Kinase, domain 1"/>
    <property type="match status" value="1"/>
</dbReference>